<protein>
    <submittedName>
        <fullName evidence="2">Uncharacterized protein</fullName>
    </submittedName>
</protein>
<dbReference type="EMBL" id="CDMZ01000717">
    <property type="protein sequence ID" value="CEM20153.1"/>
    <property type="molecule type" value="Genomic_DNA"/>
</dbReference>
<sequence>MTEFTDRKKGVSFMKFGCNGDLPSSSYSSSSSFFSGALLHQSRTGTQRKGRAGSLSSSGSVSASLFSPQQSSHCSHSVMNLVEGFQLNAEPGGGGQGGLMTAEGGGGEEGLGGPRVTAWTDPFYAAPIFEEEPEKGPLLVKGSKNGKGSTNSTLFGEFADMSFLQFENGAYMLTQADCVPLVVSHQVERRQMSISVFVHLTDLPVGERRVLLDNGKGFQLGFVGKEGGRMDFGVLDPERVEDDVVAETCFGAPSLFTISLAEGNAEGGGEEGAVAFRLWKMGAELSAHRGDETVAQARRGGVRGSQKGAERLLGLGPLAVGCDVKGENCLNG</sequence>
<proteinExistence type="predicted"/>
<feature type="region of interest" description="Disordered" evidence="1">
    <location>
        <begin position="44"/>
        <end position="68"/>
    </location>
</feature>
<evidence type="ECO:0000256" key="1">
    <source>
        <dbReference type="SAM" id="MobiDB-lite"/>
    </source>
</evidence>
<reference evidence="2" key="1">
    <citation type="submission" date="2014-11" db="EMBL/GenBank/DDBJ databases">
        <authorList>
            <person name="Otto D Thomas"/>
            <person name="Naeem Raeece"/>
        </authorList>
    </citation>
    <scope>NUCLEOTIDE SEQUENCE</scope>
</reference>
<organism evidence="2">
    <name type="scientific">Chromera velia CCMP2878</name>
    <dbReference type="NCBI Taxonomy" id="1169474"/>
    <lineage>
        <taxon>Eukaryota</taxon>
        <taxon>Sar</taxon>
        <taxon>Alveolata</taxon>
        <taxon>Colpodellida</taxon>
        <taxon>Chromeraceae</taxon>
        <taxon>Chromera</taxon>
    </lineage>
</organism>
<dbReference type="AlphaFoldDB" id="A0A0G4FXU9"/>
<feature type="compositionally biased region" description="Low complexity" evidence="1">
    <location>
        <begin position="52"/>
        <end position="67"/>
    </location>
</feature>
<gene>
    <name evidence="2" type="ORF">Cvel_3888</name>
</gene>
<accession>A0A0G4FXU9</accession>
<evidence type="ECO:0000313" key="2">
    <source>
        <dbReference type="EMBL" id="CEM20153.1"/>
    </source>
</evidence>
<name>A0A0G4FXU9_9ALVE</name>
<dbReference type="VEuPathDB" id="CryptoDB:Cvel_3888"/>
<dbReference type="PhylomeDB" id="A0A0G4FXU9"/>